<feature type="region of interest" description="Disordered" evidence="1">
    <location>
        <begin position="540"/>
        <end position="559"/>
    </location>
</feature>
<dbReference type="Pfam" id="PF20920">
    <property type="entry name" value="DAXX_hist_bd"/>
    <property type="match status" value="1"/>
</dbReference>
<sequence>MECITISSDEDDLEILSMKSAKPNNNCNNNTSKQVNTSKVKHEPSQKVGSLSCMNGTNPAIQKIPLITLVDDNEENSCEDIKPFPASIGLVHKNSVVTPRKTESVPSQNDLDKIQNGYKVDGEKQKKKLLLKGSDIKHKKLSLSKEAEKKKDHPGGLVSNDDLIQKLLDSCRKVNYGDQMEIVERKIWNYFRSASESKTKSYEFRKYLEDAITKIEEILNSTRDTFLISRVVRDCINEMKNDPNVVNDKLRQLYSFYEKLVKRISKLEEVDVESDDDGENPYILLDKYRKKAVAAYNKICELEGRSADADRPTLQRFFFNSSTAPVPVQRALEKFYNKTHNFPDFYDVRKLVKKVNKEENLNLSDNDIYKIAQSVFIEFGERLIHRRKYDDYNILVDYLKNGQIADPADLDTELLMKLEQNKKIRKSEQEVLDRYAMQDAINVKKKDEDSASESKTKENSEIKTSVEISTISVSSSSSDSSISSSPAQSDNEEDCDDDEEGDDENSKQGLKKNQSLFSDSEEELVIDLDDKRKRLDVNDATSKRLKTDNVTSSEPNNAP</sequence>
<evidence type="ECO:0000313" key="4">
    <source>
        <dbReference type="Proteomes" id="UP001461498"/>
    </source>
</evidence>
<reference evidence="3 4" key="1">
    <citation type="submission" date="2022-12" db="EMBL/GenBank/DDBJ databases">
        <title>Chromosome-level genome assembly of true bugs.</title>
        <authorList>
            <person name="Ma L."/>
            <person name="Li H."/>
        </authorList>
    </citation>
    <scope>NUCLEOTIDE SEQUENCE [LARGE SCALE GENOMIC DNA]</scope>
    <source>
        <strain evidence="3">Lab_2022b</strain>
    </source>
</reference>
<dbReference type="GO" id="GO:0016605">
    <property type="term" value="C:PML body"/>
    <property type="evidence" value="ECO:0007669"/>
    <property type="project" value="TreeGrafter"/>
</dbReference>
<dbReference type="InterPro" id="IPR046378">
    <property type="entry name" value="DAXX_histone-bd"/>
</dbReference>
<accession>A0AAW1DKX2</accession>
<evidence type="ECO:0000313" key="3">
    <source>
        <dbReference type="EMBL" id="KAK9511588.1"/>
    </source>
</evidence>
<dbReference type="Proteomes" id="UP001461498">
    <property type="component" value="Unassembled WGS sequence"/>
</dbReference>
<feature type="region of interest" description="Disordered" evidence="1">
    <location>
        <begin position="20"/>
        <end position="39"/>
    </location>
</feature>
<gene>
    <name evidence="3" type="ORF">O3M35_000218</name>
</gene>
<feature type="compositionally biased region" description="Low complexity" evidence="1">
    <location>
        <begin position="462"/>
        <end position="485"/>
    </location>
</feature>
<protein>
    <recommendedName>
        <fullName evidence="2">Daxx histone-binding domain-containing protein</fullName>
    </recommendedName>
</protein>
<feature type="compositionally biased region" description="Polar residues" evidence="1">
    <location>
        <begin position="548"/>
        <end position="559"/>
    </location>
</feature>
<dbReference type="GO" id="GO:0050681">
    <property type="term" value="F:nuclear androgen receptor binding"/>
    <property type="evidence" value="ECO:0007669"/>
    <property type="project" value="TreeGrafter"/>
</dbReference>
<dbReference type="EMBL" id="JAPXFL010000001">
    <property type="protein sequence ID" value="KAK9511588.1"/>
    <property type="molecule type" value="Genomic_DNA"/>
</dbReference>
<feature type="compositionally biased region" description="Polar residues" evidence="1">
    <location>
        <begin position="507"/>
        <end position="518"/>
    </location>
</feature>
<dbReference type="PANTHER" id="PTHR12766">
    <property type="entry name" value="DEATH DOMAIN-ASSOCIATED PROTEIN 6 DAXX"/>
    <property type="match status" value="1"/>
</dbReference>
<feature type="compositionally biased region" description="Basic and acidic residues" evidence="1">
    <location>
        <begin position="443"/>
        <end position="461"/>
    </location>
</feature>
<comment type="caution">
    <text evidence="3">The sequence shown here is derived from an EMBL/GenBank/DDBJ whole genome shotgun (WGS) entry which is preliminary data.</text>
</comment>
<organism evidence="3 4">
    <name type="scientific">Rhynocoris fuscipes</name>
    <dbReference type="NCBI Taxonomy" id="488301"/>
    <lineage>
        <taxon>Eukaryota</taxon>
        <taxon>Metazoa</taxon>
        <taxon>Ecdysozoa</taxon>
        <taxon>Arthropoda</taxon>
        <taxon>Hexapoda</taxon>
        <taxon>Insecta</taxon>
        <taxon>Pterygota</taxon>
        <taxon>Neoptera</taxon>
        <taxon>Paraneoptera</taxon>
        <taxon>Hemiptera</taxon>
        <taxon>Heteroptera</taxon>
        <taxon>Panheteroptera</taxon>
        <taxon>Cimicomorpha</taxon>
        <taxon>Reduviidae</taxon>
        <taxon>Harpactorinae</taxon>
        <taxon>Harpactorini</taxon>
        <taxon>Rhynocoris</taxon>
    </lineage>
</organism>
<feature type="region of interest" description="Disordered" evidence="1">
    <location>
        <begin position="443"/>
        <end position="520"/>
    </location>
</feature>
<name>A0AAW1DKX2_9HEMI</name>
<evidence type="ECO:0000259" key="2">
    <source>
        <dbReference type="Pfam" id="PF20920"/>
    </source>
</evidence>
<dbReference type="InterPro" id="IPR046426">
    <property type="entry name" value="DAXX_histone-bd_sf"/>
</dbReference>
<proteinExistence type="predicted"/>
<keyword evidence="4" id="KW-1185">Reference proteome</keyword>
<evidence type="ECO:0000256" key="1">
    <source>
        <dbReference type="SAM" id="MobiDB-lite"/>
    </source>
</evidence>
<dbReference type="Gene3D" id="1.20.58.2170">
    <property type="match status" value="1"/>
</dbReference>
<dbReference type="GO" id="GO:0003714">
    <property type="term" value="F:transcription corepressor activity"/>
    <property type="evidence" value="ECO:0007669"/>
    <property type="project" value="TreeGrafter"/>
</dbReference>
<dbReference type="GO" id="GO:0003713">
    <property type="term" value="F:transcription coactivator activity"/>
    <property type="evidence" value="ECO:0007669"/>
    <property type="project" value="TreeGrafter"/>
</dbReference>
<feature type="compositionally biased region" description="Acidic residues" evidence="1">
    <location>
        <begin position="490"/>
        <end position="503"/>
    </location>
</feature>
<dbReference type="GO" id="GO:0042393">
    <property type="term" value="F:histone binding"/>
    <property type="evidence" value="ECO:0007669"/>
    <property type="project" value="InterPro"/>
</dbReference>
<feature type="domain" description="Daxx histone-binding" evidence="2">
    <location>
        <begin position="354"/>
        <end position="436"/>
    </location>
</feature>
<dbReference type="AlphaFoldDB" id="A0AAW1DKX2"/>
<dbReference type="PANTHER" id="PTHR12766:SF7">
    <property type="entry name" value="DEATH DOMAIN-ASSOCIATED PROTEIN 6"/>
    <property type="match status" value="1"/>
</dbReference>